<reference evidence="3 4" key="1">
    <citation type="submission" date="2019-07" db="EMBL/GenBank/DDBJ databases">
        <title>Qingshengfaniella alkalisoli gen. nov., sp. nov., isolated from saline soil.</title>
        <authorList>
            <person name="Xu L."/>
            <person name="Huang X.-X."/>
            <person name="Sun J.-Q."/>
        </authorList>
    </citation>
    <scope>NUCLEOTIDE SEQUENCE [LARGE SCALE GENOMIC DNA]</scope>
    <source>
        <strain evidence="3 4">DSM 27279</strain>
    </source>
</reference>
<evidence type="ECO:0000313" key="3">
    <source>
        <dbReference type="EMBL" id="TSH97860.1"/>
    </source>
</evidence>
<dbReference type="EMBL" id="VLTJ01000007">
    <property type="protein sequence ID" value="TSH97860.1"/>
    <property type="molecule type" value="Genomic_DNA"/>
</dbReference>
<dbReference type="OrthoDB" id="8627412at2"/>
<dbReference type="CDD" id="cd07012">
    <property type="entry name" value="PBP2_Bug_TTT"/>
    <property type="match status" value="1"/>
</dbReference>
<evidence type="ECO:0000256" key="2">
    <source>
        <dbReference type="SAM" id="SignalP"/>
    </source>
</evidence>
<comment type="caution">
    <text evidence="3">The sequence shown here is derived from an EMBL/GenBank/DDBJ whole genome shotgun (WGS) entry which is preliminary data.</text>
</comment>
<dbReference type="RefSeq" id="WP_143946742.1">
    <property type="nucleotide sequence ID" value="NZ_BAABMB010000004.1"/>
</dbReference>
<comment type="similarity">
    <text evidence="1">Belongs to the UPF0065 (bug) family.</text>
</comment>
<organism evidence="3 4">
    <name type="scientific">Verticiella sediminum</name>
    <dbReference type="NCBI Taxonomy" id="1247510"/>
    <lineage>
        <taxon>Bacteria</taxon>
        <taxon>Pseudomonadati</taxon>
        <taxon>Pseudomonadota</taxon>
        <taxon>Betaproteobacteria</taxon>
        <taxon>Burkholderiales</taxon>
        <taxon>Alcaligenaceae</taxon>
        <taxon>Verticiella</taxon>
    </lineage>
</organism>
<evidence type="ECO:0000313" key="4">
    <source>
        <dbReference type="Proteomes" id="UP000318405"/>
    </source>
</evidence>
<keyword evidence="2" id="KW-0732">Signal</keyword>
<gene>
    <name evidence="3" type="ORF">FOZ76_03445</name>
</gene>
<dbReference type="PANTHER" id="PTHR42928">
    <property type="entry name" value="TRICARBOXYLATE-BINDING PROTEIN"/>
    <property type="match status" value="1"/>
</dbReference>
<name>A0A556AY57_9BURK</name>
<keyword evidence="4" id="KW-1185">Reference proteome</keyword>
<dbReference type="AlphaFoldDB" id="A0A556AY57"/>
<dbReference type="InterPro" id="IPR042100">
    <property type="entry name" value="Bug_dom1"/>
</dbReference>
<evidence type="ECO:0000256" key="1">
    <source>
        <dbReference type="ARBA" id="ARBA00006987"/>
    </source>
</evidence>
<dbReference type="Proteomes" id="UP000318405">
    <property type="component" value="Unassembled WGS sequence"/>
</dbReference>
<sequence>MFMFRPRRGPWARAALGCLVLLCSTLLPAPGAAAEWPQRPVRLLVPGAPGGASDLFSRLIAEELAKEFGQPFVVENRPGASGTLVTVALANAAADGYTLAMSFASALVPVVTMRPEVKQTWADLTPIARFGAQGTIVVVAPKLPVQTLQDLVDYVKTRQGKLNYASYGIGSGGHIVMEALKNLSGMQINHVPYQGVPRILNDMKGGIVDIAVVDPVTPIPMLQDGSIRALATNGHQRLPALPGVPTMAEQGYAIYMESWYGLFGPKGLDPAVVERLNRAVADIVARPAMLERFTQLNLASTANLTPTEFRDFIADEVGVWGRVIQANRIRPE</sequence>
<dbReference type="InterPro" id="IPR005064">
    <property type="entry name" value="BUG"/>
</dbReference>
<proteinExistence type="inferred from homology"/>
<feature type="signal peptide" evidence="2">
    <location>
        <begin position="1"/>
        <end position="33"/>
    </location>
</feature>
<dbReference type="SUPFAM" id="SSF53850">
    <property type="entry name" value="Periplasmic binding protein-like II"/>
    <property type="match status" value="1"/>
</dbReference>
<dbReference type="Pfam" id="PF03401">
    <property type="entry name" value="TctC"/>
    <property type="match status" value="1"/>
</dbReference>
<dbReference type="Gene3D" id="3.40.190.10">
    <property type="entry name" value="Periplasmic binding protein-like II"/>
    <property type="match status" value="1"/>
</dbReference>
<feature type="chain" id="PRO_5021804855" evidence="2">
    <location>
        <begin position="34"/>
        <end position="332"/>
    </location>
</feature>
<dbReference type="PANTHER" id="PTHR42928:SF5">
    <property type="entry name" value="BLR1237 PROTEIN"/>
    <property type="match status" value="1"/>
</dbReference>
<dbReference type="Gene3D" id="3.40.190.150">
    <property type="entry name" value="Bordetella uptake gene, domain 1"/>
    <property type="match status" value="1"/>
</dbReference>
<dbReference type="PIRSF" id="PIRSF017082">
    <property type="entry name" value="YflP"/>
    <property type="match status" value="1"/>
</dbReference>
<accession>A0A556AY57</accession>
<protein>
    <submittedName>
        <fullName evidence="3">Tripartite tricarboxylate transporter substrate binding protein</fullName>
    </submittedName>
</protein>